<dbReference type="Proteomes" id="UP000251993">
    <property type="component" value="Chromosome"/>
</dbReference>
<dbReference type="KEGG" id="run:DR864_02810"/>
<dbReference type="InterPro" id="IPR018958">
    <property type="entry name" value="Knr4/Smi1-like_dom"/>
</dbReference>
<accession>A0A344TDL4</accession>
<reference evidence="2 3" key="1">
    <citation type="submission" date="2018-07" db="EMBL/GenBank/DDBJ databases">
        <title>Genome sequencing of Runella.</title>
        <authorList>
            <person name="Baek M.-G."/>
            <person name="Yi H."/>
        </authorList>
    </citation>
    <scope>NUCLEOTIDE SEQUENCE [LARGE SCALE GENOMIC DNA]</scope>
    <source>
        <strain evidence="2 3">HYN0085</strain>
    </source>
</reference>
<keyword evidence="3" id="KW-1185">Reference proteome</keyword>
<evidence type="ECO:0000313" key="3">
    <source>
        <dbReference type="Proteomes" id="UP000251993"/>
    </source>
</evidence>
<dbReference type="Pfam" id="PF09346">
    <property type="entry name" value="SMI1_KNR4"/>
    <property type="match status" value="1"/>
</dbReference>
<dbReference type="OrthoDB" id="1353528at2"/>
<dbReference type="SUPFAM" id="SSF160631">
    <property type="entry name" value="SMI1/KNR4-like"/>
    <property type="match status" value="1"/>
</dbReference>
<dbReference type="RefSeq" id="WP_114065522.1">
    <property type="nucleotide sequence ID" value="NZ_CP030850.1"/>
</dbReference>
<protein>
    <submittedName>
        <fullName evidence="2">SMI1/KNR4 family protein</fullName>
    </submittedName>
</protein>
<gene>
    <name evidence="2" type="ORF">DR864_02810</name>
</gene>
<dbReference type="Gene3D" id="3.40.1580.10">
    <property type="entry name" value="SMI1/KNR4-like"/>
    <property type="match status" value="1"/>
</dbReference>
<dbReference type="InterPro" id="IPR037883">
    <property type="entry name" value="Knr4/Smi1-like_sf"/>
</dbReference>
<sequence length="133" mass="15328">MAFPVEVKYIIETEQEIGLVFPPCFKVKMKKENGGELMTEEDDWQLFPFFDKSDKKRMSRTCNHLVLETKQARKWGNFPNEGIAIASNGCGDFLLLLPTKKDSKILSDEIFLWLHETGKIEKVADTIDELNDN</sequence>
<proteinExistence type="predicted"/>
<evidence type="ECO:0000259" key="1">
    <source>
        <dbReference type="Pfam" id="PF09346"/>
    </source>
</evidence>
<name>A0A344TDL4_9BACT</name>
<dbReference type="AlphaFoldDB" id="A0A344TDL4"/>
<organism evidence="2 3">
    <name type="scientific">Runella rosea</name>
    <dbReference type="NCBI Taxonomy" id="2259595"/>
    <lineage>
        <taxon>Bacteria</taxon>
        <taxon>Pseudomonadati</taxon>
        <taxon>Bacteroidota</taxon>
        <taxon>Cytophagia</taxon>
        <taxon>Cytophagales</taxon>
        <taxon>Spirosomataceae</taxon>
        <taxon>Runella</taxon>
    </lineage>
</organism>
<feature type="domain" description="Knr4/Smi1-like" evidence="1">
    <location>
        <begin position="8"/>
        <end position="130"/>
    </location>
</feature>
<evidence type="ECO:0000313" key="2">
    <source>
        <dbReference type="EMBL" id="AXE16735.1"/>
    </source>
</evidence>
<dbReference type="EMBL" id="CP030850">
    <property type="protein sequence ID" value="AXE16735.1"/>
    <property type="molecule type" value="Genomic_DNA"/>
</dbReference>